<dbReference type="OrthoDB" id="9809773at2"/>
<protein>
    <submittedName>
        <fullName evidence="6">Isoprenylcysteine carboxyl methyltransferase</fullName>
    </submittedName>
</protein>
<feature type="transmembrane region" description="Helical" evidence="5">
    <location>
        <begin position="96"/>
        <end position="115"/>
    </location>
</feature>
<keyword evidence="3 5" id="KW-1133">Transmembrane helix</keyword>
<dbReference type="GO" id="GO:0012505">
    <property type="term" value="C:endomembrane system"/>
    <property type="evidence" value="ECO:0007669"/>
    <property type="project" value="UniProtKB-SubCell"/>
</dbReference>
<dbReference type="Pfam" id="PF04191">
    <property type="entry name" value="PEMT"/>
    <property type="match status" value="1"/>
</dbReference>
<dbReference type="KEGG" id="cpb:Cphamn1_0275"/>
<dbReference type="PANTHER" id="PTHR43847">
    <property type="entry name" value="BLL3993 PROTEIN"/>
    <property type="match status" value="1"/>
</dbReference>
<dbReference type="InterPro" id="IPR007318">
    <property type="entry name" value="Phopholipid_MeTrfase"/>
</dbReference>
<comment type="subcellular location">
    <subcellularLocation>
        <location evidence="1">Endomembrane system</location>
        <topology evidence="1">Multi-pass membrane protein</topology>
    </subcellularLocation>
</comment>
<sequence length="213" mass="24983">MLEQSLNSGYFAMHEELPFRIIFVVLYVMGFFMRGYVTSGLKKNCQRILPKAGNMRNSSRFRIVFQRSMFFLWIFIVVSYAWYPSWMNVLKLPFPLWLRYGGAGAGFMAFVLLIATMKSLGRYWSPLPQLMEGHELITSGPYRFVRHPMYAAMMVLFVSFALVTANVLVTISSLLAILLTLKWCNKEERMLMDHFGDEYREYMKHSGRFFPRP</sequence>
<dbReference type="eggNOG" id="COG2020">
    <property type="taxonomic scope" value="Bacteria"/>
</dbReference>
<dbReference type="GO" id="GO:0032259">
    <property type="term" value="P:methylation"/>
    <property type="evidence" value="ECO:0007669"/>
    <property type="project" value="UniProtKB-KW"/>
</dbReference>
<keyword evidence="2 5" id="KW-0812">Transmembrane</keyword>
<evidence type="ECO:0000256" key="4">
    <source>
        <dbReference type="ARBA" id="ARBA00023136"/>
    </source>
</evidence>
<dbReference type="Gene3D" id="1.20.120.1630">
    <property type="match status" value="1"/>
</dbReference>
<dbReference type="GO" id="GO:0008168">
    <property type="term" value="F:methyltransferase activity"/>
    <property type="evidence" value="ECO:0007669"/>
    <property type="project" value="UniProtKB-KW"/>
</dbReference>
<feature type="transmembrane region" description="Helical" evidence="5">
    <location>
        <begin position="64"/>
        <end position="84"/>
    </location>
</feature>
<dbReference type="PANTHER" id="PTHR43847:SF1">
    <property type="entry name" value="BLL3993 PROTEIN"/>
    <property type="match status" value="1"/>
</dbReference>
<accession>B3EL17</accession>
<keyword evidence="6" id="KW-0489">Methyltransferase</keyword>
<proteinExistence type="predicted"/>
<name>B3EL17_CHLPB</name>
<reference evidence="6" key="1">
    <citation type="submission" date="2008-06" db="EMBL/GenBank/DDBJ databases">
        <title>Complete sequence of Chlorobium phaeobacteroides BS1.</title>
        <authorList>
            <consortium name="US DOE Joint Genome Institute"/>
            <person name="Lucas S."/>
            <person name="Copeland A."/>
            <person name="Lapidus A."/>
            <person name="Glavina del Rio T."/>
            <person name="Dalin E."/>
            <person name="Tice H."/>
            <person name="Bruce D."/>
            <person name="Goodwin L."/>
            <person name="Pitluck S."/>
            <person name="Schmutz J."/>
            <person name="Larimer F."/>
            <person name="Land M."/>
            <person name="Hauser L."/>
            <person name="Kyrpides N."/>
            <person name="Ovchinnikova G."/>
            <person name="Li T."/>
            <person name="Liu Z."/>
            <person name="Zhao F."/>
            <person name="Overmann J."/>
            <person name="Bryant D.A."/>
            <person name="Richardson P."/>
        </authorList>
    </citation>
    <scope>NUCLEOTIDE SEQUENCE [LARGE SCALE GENOMIC DNA]</scope>
    <source>
        <strain evidence="6">BS1</strain>
    </source>
</reference>
<dbReference type="InterPro" id="IPR052527">
    <property type="entry name" value="Metal_cation-efflux_comp"/>
</dbReference>
<dbReference type="EMBL" id="CP001101">
    <property type="protein sequence ID" value="ACE03244.1"/>
    <property type="molecule type" value="Genomic_DNA"/>
</dbReference>
<evidence type="ECO:0000256" key="3">
    <source>
        <dbReference type="ARBA" id="ARBA00022989"/>
    </source>
</evidence>
<dbReference type="AlphaFoldDB" id="B3EL17"/>
<evidence type="ECO:0000313" key="6">
    <source>
        <dbReference type="EMBL" id="ACE03244.1"/>
    </source>
</evidence>
<dbReference type="HOGENOM" id="CLU_065200_1_1_10"/>
<feature type="transmembrane region" description="Helical" evidence="5">
    <location>
        <begin position="150"/>
        <end position="181"/>
    </location>
</feature>
<evidence type="ECO:0000256" key="1">
    <source>
        <dbReference type="ARBA" id="ARBA00004127"/>
    </source>
</evidence>
<organism evidence="6">
    <name type="scientific">Chlorobium phaeobacteroides (strain BS1)</name>
    <dbReference type="NCBI Taxonomy" id="331678"/>
    <lineage>
        <taxon>Bacteria</taxon>
        <taxon>Pseudomonadati</taxon>
        <taxon>Chlorobiota</taxon>
        <taxon>Chlorobiia</taxon>
        <taxon>Chlorobiales</taxon>
        <taxon>Chlorobiaceae</taxon>
        <taxon>Chlorobium/Pelodictyon group</taxon>
        <taxon>Chlorobium</taxon>
    </lineage>
</organism>
<keyword evidence="6" id="KW-0808">Transferase</keyword>
<feature type="transmembrane region" description="Helical" evidence="5">
    <location>
        <begin position="17"/>
        <end position="37"/>
    </location>
</feature>
<gene>
    <name evidence="6" type="ordered locus">Cphamn1_0275</name>
</gene>
<keyword evidence="4 5" id="KW-0472">Membrane</keyword>
<evidence type="ECO:0000256" key="2">
    <source>
        <dbReference type="ARBA" id="ARBA00022692"/>
    </source>
</evidence>
<dbReference type="STRING" id="331678.Cphamn1_0275"/>
<evidence type="ECO:0000256" key="5">
    <source>
        <dbReference type="SAM" id="Phobius"/>
    </source>
</evidence>